<name>A0A4U3MHU0_9ACTN</name>
<dbReference type="GO" id="GO:0043041">
    <property type="term" value="P:amino acid activation for nonribosomal peptide biosynthetic process"/>
    <property type="evidence" value="ECO:0007669"/>
    <property type="project" value="TreeGrafter"/>
</dbReference>
<dbReference type="Gene3D" id="3.30.559.30">
    <property type="entry name" value="Nonribosomal peptide synthetase, condensation domain"/>
    <property type="match status" value="1"/>
</dbReference>
<dbReference type="PANTHER" id="PTHR45527:SF1">
    <property type="entry name" value="FATTY ACID SYNTHASE"/>
    <property type="match status" value="1"/>
</dbReference>
<evidence type="ECO:0000313" key="2">
    <source>
        <dbReference type="EMBL" id="TKK87547.1"/>
    </source>
</evidence>
<proteinExistence type="predicted"/>
<dbReference type="AlphaFoldDB" id="A0A4U3MHU0"/>
<dbReference type="GO" id="GO:0009239">
    <property type="term" value="P:enterobactin biosynthetic process"/>
    <property type="evidence" value="ECO:0007669"/>
    <property type="project" value="TreeGrafter"/>
</dbReference>
<dbReference type="EMBL" id="SZQA01000015">
    <property type="protein sequence ID" value="TKK87547.1"/>
    <property type="molecule type" value="Genomic_DNA"/>
</dbReference>
<gene>
    <name evidence="2" type="ORF">FDA94_17125</name>
</gene>
<evidence type="ECO:0000313" key="3">
    <source>
        <dbReference type="Proteomes" id="UP000308705"/>
    </source>
</evidence>
<sequence length="458" mass="49733">MKQDFSAIKDFGDNRGMTVPEQADKRRALVAKLLARKAAPQGVTPVPRDGGPLPCSHEQRRIWLAQQSDPAAAPNVTLGVALSGPLDLLRLAEAFAALVRRHEVFRTTYTEAPEQVVHGALPAPLEYLDVTDMPDPEGAALDLALARSGERFPVGQGPLLRLTVFRAGPAEHRLFLVCHHIAADGGSLGVVADDLAALYSGLPRPELPIQYADYAAWSTQRAETRIADRLPYWRDLLSGAPGPLFESSAAHVRGGRAGTTAAIRIGRETVDRLRRLGDGPTTPFVALCAAYLTLLQRMTGRRDLVTGIVSASRTRRELEPVVGTFVNMLPLRVALPAGLGFPALLTKVREAAAGALANEIPFDTLVSRAGVARIPGVHPVFQTSFIHRDDPKPPPTWQGLEARVWDHEVDDAALDLMLTATPRGDEYELAFTGKLDRFSAGQVKELPVVFRELLEELR</sequence>
<dbReference type="GO" id="GO:0005829">
    <property type="term" value="C:cytosol"/>
    <property type="evidence" value="ECO:0007669"/>
    <property type="project" value="TreeGrafter"/>
</dbReference>
<reference evidence="2 3" key="1">
    <citation type="submission" date="2019-04" db="EMBL/GenBank/DDBJ databases">
        <title>Herbidospora sp. NEAU-GS14.nov., a novel actinomycete isolated from soil.</title>
        <authorList>
            <person name="Han L."/>
        </authorList>
    </citation>
    <scope>NUCLEOTIDE SEQUENCE [LARGE SCALE GENOMIC DNA]</scope>
    <source>
        <strain evidence="2 3">NEAU-GS14</strain>
    </source>
</reference>
<dbReference type="GO" id="GO:0031177">
    <property type="term" value="F:phosphopantetheine binding"/>
    <property type="evidence" value="ECO:0007669"/>
    <property type="project" value="TreeGrafter"/>
</dbReference>
<dbReference type="CDD" id="cd19531">
    <property type="entry name" value="LCL_NRPS-like"/>
    <property type="match status" value="1"/>
</dbReference>
<feature type="domain" description="Condensation" evidence="1">
    <location>
        <begin position="53"/>
        <end position="456"/>
    </location>
</feature>
<organism evidence="2 3">
    <name type="scientific">Herbidospora galbida</name>
    <dbReference type="NCBI Taxonomy" id="2575442"/>
    <lineage>
        <taxon>Bacteria</taxon>
        <taxon>Bacillati</taxon>
        <taxon>Actinomycetota</taxon>
        <taxon>Actinomycetes</taxon>
        <taxon>Streptosporangiales</taxon>
        <taxon>Streptosporangiaceae</taxon>
        <taxon>Herbidospora</taxon>
    </lineage>
</organism>
<dbReference type="PANTHER" id="PTHR45527">
    <property type="entry name" value="NONRIBOSOMAL PEPTIDE SYNTHETASE"/>
    <property type="match status" value="1"/>
</dbReference>
<comment type="caution">
    <text evidence="2">The sequence shown here is derived from an EMBL/GenBank/DDBJ whole genome shotgun (WGS) entry which is preliminary data.</text>
</comment>
<dbReference type="SUPFAM" id="SSF52777">
    <property type="entry name" value="CoA-dependent acyltransferases"/>
    <property type="match status" value="2"/>
</dbReference>
<dbReference type="GO" id="GO:0009366">
    <property type="term" value="C:enterobactin synthetase complex"/>
    <property type="evidence" value="ECO:0007669"/>
    <property type="project" value="TreeGrafter"/>
</dbReference>
<dbReference type="InterPro" id="IPR023213">
    <property type="entry name" value="CAT-like_dom_sf"/>
</dbReference>
<dbReference type="Pfam" id="PF00668">
    <property type="entry name" value="Condensation"/>
    <property type="match status" value="1"/>
</dbReference>
<evidence type="ECO:0000259" key="1">
    <source>
        <dbReference type="Pfam" id="PF00668"/>
    </source>
</evidence>
<dbReference type="GO" id="GO:0008610">
    <property type="term" value="P:lipid biosynthetic process"/>
    <property type="evidence" value="ECO:0007669"/>
    <property type="project" value="UniProtKB-ARBA"/>
</dbReference>
<protein>
    <recommendedName>
        <fullName evidence="1">Condensation domain-containing protein</fullName>
    </recommendedName>
</protein>
<dbReference type="InterPro" id="IPR001242">
    <property type="entry name" value="Condensation_dom"/>
</dbReference>
<accession>A0A4U3MHU0</accession>
<dbReference type="GO" id="GO:0047527">
    <property type="term" value="F:2,3-dihydroxybenzoate-serine ligase activity"/>
    <property type="evidence" value="ECO:0007669"/>
    <property type="project" value="TreeGrafter"/>
</dbReference>
<dbReference type="Proteomes" id="UP000308705">
    <property type="component" value="Unassembled WGS sequence"/>
</dbReference>
<dbReference type="RefSeq" id="WP_137248064.1">
    <property type="nucleotide sequence ID" value="NZ_SZQA01000015.1"/>
</dbReference>
<dbReference type="Gene3D" id="3.30.559.10">
    <property type="entry name" value="Chloramphenicol acetyltransferase-like domain"/>
    <property type="match status" value="1"/>
</dbReference>
<keyword evidence="3" id="KW-1185">Reference proteome</keyword>
<dbReference type="OrthoDB" id="2472181at2"/>